<gene>
    <name evidence="1" type="ORF">SERLADRAFT_475108</name>
</gene>
<reference evidence="1" key="1">
    <citation type="submission" date="2011-04" db="EMBL/GenBank/DDBJ databases">
        <title>Evolution of plant cell wall degrading machinery underlies the functional diversity of forest fungi.</title>
        <authorList>
            <consortium name="US DOE Joint Genome Institute (JGI-PGF)"/>
            <person name="Eastwood D.C."/>
            <person name="Floudas D."/>
            <person name="Binder M."/>
            <person name="Majcherczyk A."/>
            <person name="Schneider P."/>
            <person name="Aerts A."/>
            <person name="Asiegbu F.O."/>
            <person name="Baker S.E."/>
            <person name="Barry K."/>
            <person name="Bendiksby M."/>
            <person name="Blumentritt M."/>
            <person name="Coutinho P.M."/>
            <person name="Cullen D."/>
            <person name="Cullen D."/>
            <person name="Gathman A."/>
            <person name="Goodell B."/>
            <person name="Henrissat B."/>
            <person name="Ihrmark K."/>
            <person name="Kauserud H."/>
            <person name="Kohler A."/>
            <person name="LaButti K."/>
            <person name="Lapidus A."/>
            <person name="Lavin J.L."/>
            <person name="Lee Y.-H."/>
            <person name="Lindquist E."/>
            <person name="Lilly W."/>
            <person name="Lucas S."/>
            <person name="Morin E."/>
            <person name="Murat C."/>
            <person name="Oguiza J.A."/>
            <person name="Park J."/>
            <person name="Pisabarro A.G."/>
            <person name="Riley R."/>
            <person name="Rosling A."/>
            <person name="Salamov A."/>
            <person name="Schmidt O."/>
            <person name="Schmutz J."/>
            <person name="Skrede I."/>
            <person name="Stenlid J."/>
            <person name="Wiebenga A."/>
            <person name="Xie X."/>
            <person name="Kues U."/>
            <person name="Hibbett D.S."/>
            <person name="Hoffmeister D."/>
            <person name="Hogberg N."/>
            <person name="Martin F."/>
            <person name="Grigoriev I.V."/>
            <person name="Watkinson S.C."/>
        </authorList>
    </citation>
    <scope>NUCLEOTIDE SEQUENCE</scope>
    <source>
        <strain evidence="1">S7.9</strain>
    </source>
</reference>
<dbReference type="KEGG" id="sla:SERLADRAFT_475108"/>
<dbReference type="RefSeq" id="XP_007321789.1">
    <property type="nucleotide sequence ID" value="XM_007321727.1"/>
</dbReference>
<dbReference type="EMBL" id="GL945438">
    <property type="protein sequence ID" value="EGO22003.1"/>
    <property type="molecule type" value="Genomic_DNA"/>
</dbReference>
<organism>
    <name type="scientific">Serpula lacrymans var. lacrymans (strain S7.9)</name>
    <name type="common">Dry rot fungus</name>
    <dbReference type="NCBI Taxonomy" id="578457"/>
    <lineage>
        <taxon>Eukaryota</taxon>
        <taxon>Fungi</taxon>
        <taxon>Dikarya</taxon>
        <taxon>Basidiomycota</taxon>
        <taxon>Agaricomycotina</taxon>
        <taxon>Agaricomycetes</taxon>
        <taxon>Agaricomycetidae</taxon>
        <taxon>Boletales</taxon>
        <taxon>Coniophorineae</taxon>
        <taxon>Serpulaceae</taxon>
        <taxon>Serpula</taxon>
    </lineage>
</organism>
<dbReference type="AlphaFoldDB" id="F8P5W6"/>
<dbReference type="Proteomes" id="UP000008064">
    <property type="component" value="Unassembled WGS sequence"/>
</dbReference>
<accession>F8P5W6</accession>
<protein>
    <submittedName>
        <fullName evidence="1">Uncharacterized protein</fullName>
    </submittedName>
</protein>
<name>F8P5W6_SERL9</name>
<sequence>MFDKCVRESQAALVHNYDKEHSGICHPSHTAYARFRAAVGPLPCMTVTNVNRTLYLMGGTIDAY</sequence>
<proteinExistence type="predicted"/>
<dbReference type="GeneID" id="18820589"/>
<evidence type="ECO:0000313" key="1">
    <source>
        <dbReference type="EMBL" id="EGO22003.1"/>
    </source>
</evidence>
<dbReference type="HOGENOM" id="CLU_2868991_0_0_1"/>